<dbReference type="EMBL" id="KC994902">
    <property type="protein sequence ID" value="AHN92122.1"/>
    <property type="molecule type" value="Genomic_DNA"/>
</dbReference>
<evidence type="ECO:0000313" key="4">
    <source>
        <dbReference type="Proteomes" id="UP000202635"/>
    </source>
</evidence>
<reference evidence="1 4" key="1">
    <citation type="submission" date="2004-09" db="EMBL/GenBank/DDBJ databases">
        <authorList>
            <person name="Ai X.L."/>
            <person name="Wang Z.F."/>
            <person name="Wang B."/>
            <person name="Zhang W."/>
            <person name="Li F."/>
            <person name="Fu J.H."/>
            <person name="Cui C.S."/>
            <person name="Shi Y.H."/>
            <person name="He M."/>
        </authorList>
    </citation>
    <scope>NUCLEOTIDE SEQUENCE [LARGE SCALE GENOMIC DNA]</scope>
</reference>
<dbReference type="EMBL" id="AY522332">
    <property type="protein sequence ID" value="AAS82669.1"/>
    <property type="molecule type" value="Genomic_DNA"/>
</dbReference>
<dbReference type="Proteomes" id="UP000232958">
    <property type="component" value="Segment"/>
</dbReference>
<name>Q6QXP0_GVAS</name>
<dbReference type="Pfam" id="PF04786">
    <property type="entry name" value="Baculo_DNA_bind"/>
    <property type="match status" value="1"/>
</dbReference>
<dbReference type="OrthoDB" id="8515at10239"/>
<organismHost>
    <name type="scientific">Agrotis segetum</name>
    <name type="common">Turnip moth</name>
    <dbReference type="NCBI Taxonomy" id="47767"/>
</organismHost>
<sequence>MRTSGHSHMMDSAMETITTVAILDNDDWQAKFINKLNENTNAVRTLECSNRFSLHNALLSFKKMAPIKSLELKRDPVTGDLIIPEKVKMDKIERKNKICYTIGLSRLGGVNKCYYWDHCIAKICKSATAGKFLVVTGKFEPVLMDVVEEMMGKYFKRTKKQQTDEPIILSGTAVTHVPSMGEVDKWRQFLQKFFVLANRDNSANIASNEVKENCMLHPMSENFFRYVFGSLEDRNVGNQVECTVGLVFSSVEEMLAKRTVSSLSTTEEVKESAFTLRLEPAIVIYHDRLDEYVKFK</sequence>
<proteinExistence type="predicted"/>
<organism evidence="1 4">
    <name type="scientific">Agrotis segetum granulosis virus</name>
    <name type="common">AsGV</name>
    <name type="synonym">Agrotis segetum granulovirus</name>
    <dbReference type="NCBI Taxonomy" id="10464"/>
    <lineage>
        <taxon>Viruses</taxon>
        <taxon>Viruses incertae sedis</taxon>
        <taxon>Naldaviricetes</taxon>
        <taxon>Lefavirales</taxon>
        <taxon>Baculoviridae</taxon>
        <taxon>Betabaculovirus</taxon>
        <taxon>Betabaculovirus agsegetum</taxon>
    </lineage>
</organism>
<protein>
    <submittedName>
        <fullName evidence="2">Dbp</fullName>
    </submittedName>
    <submittedName>
        <fullName evidence="1">ORF69</fullName>
    </submittedName>
    <submittedName>
        <fullName evidence="3">SsDNA binding protein</fullName>
    </submittedName>
</protein>
<dbReference type="EMBL" id="KR584663">
    <property type="protein sequence ID" value="AKN63357.1"/>
    <property type="molecule type" value="Genomic_DNA"/>
</dbReference>
<accession>Q6QXP0</accession>
<gene>
    <name evidence="1" type="primary">ORF69</name>
    <name evidence="2" type="ORF">AsGV083</name>
    <name evidence="1" type="ORF">AsGVgp069</name>
</gene>
<dbReference type="Proteomes" id="UP000202635">
    <property type="component" value="Genome"/>
</dbReference>
<evidence type="ECO:0000313" key="2">
    <source>
        <dbReference type="EMBL" id="AHN92122.1"/>
    </source>
</evidence>
<evidence type="ECO:0000313" key="5">
    <source>
        <dbReference type="Proteomes" id="UP000232958"/>
    </source>
</evidence>
<keyword evidence="5" id="KW-1185">Reference proteome</keyword>
<evidence type="ECO:0000313" key="3">
    <source>
        <dbReference type="EMBL" id="AKN63357.1"/>
    </source>
</evidence>
<reference evidence="3 5" key="3">
    <citation type="submission" date="2015-05" db="EMBL/GenBank/DDBJ databases">
        <title>Complete Sequence of an Agrotis segetum granulovirus isolate from Europe.</title>
        <authorList>
            <person name="Gueli Alletti G."/>
            <person name="Wennmann J.T."/>
            <person name="Jehle J.A."/>
        </authorList>
    </citation>
    <scope>NUCLEOTIDE SEQUENCE [LARGE SCALE GENOMIC DNA]</scope>
    <source>
        <strain evidence="3 5">DA</strain>
    </source>
</reference>
<dbReference type="InterPro" id="IPR006871">
    <property type="entry name" value="ssDNA-bd_baculovirus"/>
</dbReference>
<reference evidence="2" key="2">
    <citation type="journal article" date="2014" name="Arch. Virol.">
        <title>Complete genome sequence of Agrotis segetum granulovirus Shanghai strain.</title>
        <authorList>
            <person name="Zhang X."/>
            <person name="Liang Z."/>
            <person name="Yin X."/>
            <person name="Wang J."/>
            <person name="Shao X."/>
        </authorList>
    </citation>
    <scope>NUCLEOTIDE SEQUENCE</scope>
    <source>
        <strain evidence="2">L1</strain>
    </source>
</reference>
<evidence type="ECO:0000313" key="1">
    <source>
        <dbReference type="EMBL" id="AAS82669.1"/>
    </source>
</evidence>